<evidence type="ECO:0000313" key="1">
    <source>
        <dbReference type="EMBL" id="GAA2383029.1"/>
    </source>
</evidence>
<proteinExistence type="predicted"/>
<comment type="caution">
    <text evidence="1">The sequence shown here is derived from an EMBL/GenBank/DDBJ whole genome shotgun (WGS) entry which is preliminary data.</text>
</comment>
<sequence>MTPDDLTRFRQARLLLVLACAGEPIDAERLGVYEFLAGHPLLLARADDDPDRTALRLAGFDDRTVGYASPAQRFATAQLHLGRDLGALVARGLVDVAAAGRVTYGLTEEGAIIAGRFTAMYAQSYITAVRIVIRRLRRLSGRKLREGLRIWLVPVILPIEDRP</sequence>
<accession>A0ABN3HL15</accession>
<dbReference type="RefSeq" id="WP_344618992.1">
    <property type="nucleotide sequence ID" value="NZ_BAAARV010000093.1"/>
</dbReference>
<name>A0ABN3HL15_9ACTN</name>
<evidence type="ECO:0008006" key="3">
    <source>
        <dbReference type="Google" id="ProtNLM"/>
    </source>
</evidence>
<gene>
    <name evidence="1" type="ORF">GCM10010170_091780</name>
</gene>
<keyword evidence="2" id="KW-1185">Reference proteome</keyword>
<reference evidence="1 2" key="1">
    <citation type="journal article" date="2019" name="Int. J. Syst. Evol. Microbiol.">
        <title>The Global Catalogue of Microorganisms (GCM) 10K type strain sequencing project: providing services to taxonomists for standard genome sequencing and annotation.</title>
        <authorList>
            <consortium name="The Broad Institute Genomics Platform"/>
            <consortium name="The Broad Institute Genome Sequencing Center for Infectious Disease"/>
            <person name="Wu L."/>
            <person name="Ma J."/>
        </authorList>
    </citation>
    <scope>NUCLEOTIDE SEQUENCE [LARGE SCALE GENOMIC DNA]</scope>
    <source>
        <strain evidence="1 2">JCM 3272</strain>
    </source>
</reference>
<evidence type="ECO:0000313" key="2">
    <source>
        <dbReference type="Proteomes" id="UP001501444"/>
    </source>
</evidence>
<dbReference type="EMBL" id="BAAARV010000093">
    <property type="protein sequence ID" value="GAA2383029.1"/>
    <property type="molecule type" value="Genomic_DNA"/>
</dbReference>
<dbReference type="Proteomes" id="UP001501444">
    <property type="component" value="Unassembled WGS sequence"/>
</dbReference>
<organism evidence="1 2">
    <name type="scientific">Dactylosporangium salmoneum</name>
    <dbReference type="NCBI Taxonomy" id="53361"/>
    <lineage>
        <taxon>Bacteria</taxon>
        <taxon>Bacillati</taxon>
        <taxon>Actinomycetota</taxon>
        <taxon>Actinomycetes</taxon>
        <taxon>Micromonosporales</taxon>
        <taxon>Micromonosporaceae</taxon>
        <taxon>Dactylosporangium</taxon>
    </lineage>
</organism>
<protein>
    <recommendedName>
        <fullName evidence="3">Transcriptional regulator</fullName>
    </recommendedName>
</protein>